<evidence type="ECO:0000313" key="1">
    <source>
        <dbReference type="Ensembl" id="ENSAZOP00000017331.1"/>
    </source>
</evidence>
<protein>
    <recommendedName>
        <fullName evidence="3">Immunoglobulin V-set domain-containing protein</fullName>
    </recommendedName>
</protein>
<dbReference type="Gene3D" id="2.60.40.10">
    <property type="entry name" value="Immunoglobulins"/>
    <property type="match status" value="1"/>
</dbReference>
<organism evidence="1 2">
    <name type="scientific">Anas zonorhyncha</name>
    <name type="common">Eastern spot-billed duck</name>
    <dbReference type="NCBI Taxonomy" id="75864"/>
    <lineage>
        <taxon>Eukaryota</taxon>
        <taxon>Metazoa</taxon>
        <taxon>Chordata</taxon>
        <taxon>Craniata</taxon>
        <taxon>Vertebrata</taxon>
        <taxon>Euteleostomi</taxon>
        <taxon>Archelosauria</taxon>
        <taxon>Archosauria</taxon>
        <taxon>Dinosauria</taxon>
        <taxon>Saurischia</taxon>
        <taxon>Theropoda</taxon>
        <taxon>Coelurosauria</taxon>
        <taxon>Aves</taxon>
        <taxon>Neognathae</taxon>
        <taxon>Galloanserae</taxon>
        <taxon>Anseriformes</taxon>
        <taxon>Anatidae</taxon>
        <taxon>Anatinae</taxon>
        <taxon>Anas</taxon>
    </lineage>
</organism>
<dbReference type="Proteomes" id="UP000694549">
    <property type="component" value="Unplaced"/>
</dbReference>
<reference evidence="1" key="1">
    <citation type="submission" date="2025-08" db="UniProtKB">
        <authorList>
            <consortium name="Ensembl"/>
        </authorList>
    </citation>
    <scope>IDENTIFICATION</scope>
</reference>
<dbReference type="SUPFAM" id="SSF48726">
    <property type="entry name" value="Immunoglobulin"/>
    <property type="match status" value="1"/>
</dbReference>
<evidence type="ECO:0000313" key="2">
    <source>
        <dbReference type="Proteomes" id="UP000694549"/>
    </source>
</evidence>
<reference evidence="1" key="2">
    <citation type="submission" date="2025-09" db="UniProtKB">
        <authorList>
            <consortium name="Ensembl"/>
        </authorList>
    </citation>
    <scope>IDENTIFICATION</scope>
</reference>
<sequence length="186" mass="20836">MVPDGVGTCLLPLRGTAHTQRPPGWPLGWELHALMYGCSCSHSQPLLSSSASSCHMPRSLDLPVFLKTPEWMFYILTGTTAVDESFQSRTYTIERVAKQKICTLIIKSIVPDDTATYYCAYWYSHYSRNPAITSTNTPSVVRQGTACKDFFSGKGLISMLLFLEITQYVVLELLKENQTVNQNTKL</sequence>
<evidence type="ECO:0008006" key="3">
    <source>
        <dbReference type="Google" id="ProtNLM"/>
    </source>
</evidence>
<name>A0A8B9V0Q9_9AVES</name>
<dbReference type="InterPro" id="IPR013783">
    <property type="entry name" value="Ig-like_fold"/>
</dbReference>
<accession>A0A8B9V0Q9</accession>
<proteinExistence type="predicted"/>
<dbReference type="AlphaFoldDB" id="A0A8B9V0Q9"/>
<keyword evidence="2" id="KW-1185">Reference proteome</keyword>
<dbReference type="InterPro" id="IPR036179">
    <property type="entry name" value="Ig-like_dom_sf"/>
</dbReference>
<dbReference type="Ensembl" id="ENSAZOT00000018628.1">
    <property type="protein sequence ID" value="ENSAZOP00000017331.1"/>
    <property type="gene ID" value="ENSAZOG00000011278.1"/>
</dbReference>